<keyword evidence="2" id="KW-1015">Disulfide bond</keyword>
<proteinExistence type="predicted"/>
<protein>
    <recommendedName>
        <fullName evidence="3">ZP domain-containing protein</fullName>
    </recommendedName>
</protein>
<dbReference type="InterPro" id="IPR001507">
    <property type="entry name" value="ZP_dom"/>
</dbReference>
<keyword evidence="1" id="KW-0732">Signal</keyword>
<gene>
    <name evidence="4" type="ORF">NDU88_001528</name>
</gene>
<name>A0AAV7TJC0_PLEWA</name>
<dbReference type="Pfam" id="PF00100">
    <property type="entry name" value="Zona_pellucida"/>
    <property type="match status" value="1"/>
</dbReference>
<accession>A0AAV7TJC0</accession>
<evidence type="ECO:0000313" key="5">
    <source>
        <dbReference type="Proteomes" id="UP001066276"/>
    </source>
</evidence>
<dbReference type="PANTHER" id="PTHR14002:SF51">
    <property type="entry name" value="THYROID HORMONE DOWN-REGULATED PROTEIN (GENE 17)"/>
    <property type="match status" value="1"/>
</dbReference>
<dbReference type="Proteomes" id="UP001066276">
    <property type="component" value="Chromosome 3_2"/>
</dbReference>
<evidence type="ECO:0000259" key="3">
    <source>
        <dbReference type="PROSITE" id="PS51034"/>
    </source>
</evidence>
<dbReference type="Gene3D" id="2.60.40.4100">
    <property type="entry name" value="Zona pellucida, ZP-C domain"/>
    <property type="match status" value="1"/>
</dbReference>
<organism evidence="4 5">
    <name type="scientific">Pleurodeles waltl</name>
    <name type="common">Iberian ribbed newt</name>
    <dbReference type="NCBI Taxonomy" id="8319"/>
    <lineage>
        <taxon>Eukaryota</taxon>
        <taxon>Metazoa</taxon>
        <taxon>Chordata</taxon>
        <taxon>Craniata</taxon>
        <taxon>Vertebrata</taxon>
        <taxon>Euteleostomi</taxon>
        <taxon>Amphibia</taxon>
        <taxon>Batrachia</taxon>
        <taxon>Caudata</taxon>
        <taxon>Salamandroidea</taxon>
        <taxon>Salamandridae</taxon>
        <taxon>Pleurodelinae</taxon>
        <taxon>Pleurodeles</taxon>
    </lineage>
</organism>
<dbReference type="InterPro" id="IPR055355">
    <property type="entry name" value="ZP-C"/>
</dbReference>
<dbReference type="EMBL" id="JANPWB010000006">
    <property type="protein sequence ID" value="KAJ1176246.1"/>
    <property type="molecule type" value="Genomic_DNA"/>
</dbReference>
<keyword evidence="5" id="KW-1185">Reference proteome</keyword>
<dbReference type="InterPro" id="IPR055356">
    <property type="entry name" value="ZP-N"/>
</dbReference>
<dbReference type="InterPro" id="IPR042235">
    <property type="entry name" value="ZP-C_dom"/>
</dbReference>
<dbReference type="Pfam" id="PF23344">
    <property type="entry name" value="ZP-N"/>
    <property type="match status" value="1"/>
</dbReference>
<sequence>MEGDQRWSRSGIVRRFHVAERVPLRQHQKSLDDDDWGVLFEAATTEDWKMMIWIGLGLALSLCLLPTASAQNICSSDEIYDEANDTCNCNLTMYNSTGMPPTPSLQCLSGQIKISVSKCQLERSGYDSSNLHLLDPSCVGVRMNESISQIVLIFNTSVSCGTTMMMNDSFLIYTNNVTIPGRIYSNGILARNDVSFNFSCSYHLQRKAALELGIYTFLKPIDTNIGDVVGTMTVEMAAYTDFDFTVAYTESTPFLNIDDPLYISVKYPDLDATALSAKVTHLYATTVNDPYYSQQYHIIFNGCPSVDFKDLMIVKNNGNTTEAQFVLQVFHINGTDTLFLFADVEICTGTCIQVCT</sequence>
<evidence type="ECO:0000256" key="2">
    <source>
        <dbReference type="ARBA" id="ARBA00023157"/>
    </source>
</evidence>
<reference evidence="4" key="1">
    <citation type="journal article" date="2022" name="bioRxiv">
        <title>Sequencing and chromosome-scale assembly of the giantPleurodeles waltlgenome.</title>
        <authorList>
            <person name="Brown T."/>
            <person name="Elewa A."/>
            <person name="Iarovenko S."/>
            <person name="Subramanian E."/>
            <person name="Araus A.J."/>
            <person name="Petzold A."/>
            <person name="Susuki M."/>
            <person name="Suzuki K.-i.T."/>
            <person name="Hayashi T."/>
            <person name="Toyoda A."/>
            <person name="Oliveira C."/>
            <person name="Osipova E."/>
            <person name="Leigh N.D."/>
            <person name="Simon A."/>
            <person name="Yun M.H."/>
        </authorList>
    </citation>
    <scope>NUCLEOTIDE SEQUENCE</scope>
    <source>
        <strain evidence="4">20211129_DDA</strain>
        <tissue evidence="4">Liver</tissue>
    </source>
</reference>
<dbReference type="PROSITE" id="PS51034">
    <property type="entry name" value="ZP_2"/>
    <property type="match status" value="1"/>
</dbReference>
<dbReference type="PANTHER" id="PTHR14002">
    <property type="entry name" value="ENDOGLIN/TGF-BETA RECEPTOR TYPE III"/>
    <property type="match status" value="1"/>
</dbReference>
<feature type="domain" description="ZP" evidence="3">
    <location>
        <begin position="106"/>
        <end position="356"/>
    </location>
</feature>
<comment type="caution">
    <text evidence="4">The sequence shown here is derived from an EMBL/GenBank/DDBJ whole genome shotgun (WGS) entry which is preliminary data.</text>
</comment>
<dbReference type="SMART" id="SM00241">
    <property type="entry name" value="ZP"/>
    <property type="match status" value="1"/>
</dbReference>
<dbReference type="AlphaFoldDB" id="A0AAV7TJC0"/>
<evidence type="ECO:0000256" key="1">
    <source>
        <dbReference type="ARBA" id="ARBA00022729"/>
    </source>
</evidence>
<dbReference type="Gene3D" id="2.60.40.3210">
    <property type="entry name" value="Zona pellucida, ZP-N domain"/>
    <property type="match status" value="1"/>
</dbReference>
<evidence type="ECO:0000313" key="4">
    <source>
        <dbReference type="EMBL" id="KAJ1176246.1"/>
    </source>
</evidence>